<name>K9TLK1_9CYAN</name>
<evidence type="ECO:0000256" key="1">
    <source>
        <dbReference type="SAM" id="Phobius"/>
    </source>
</evidence>
<feature type="transmembrane region" description="Helical" evidence="1">
    <location>
        <begin position="7"/>
        <end position="30"/>
    </location>
</feature>
<dbReference type="AlphaFoldDB" id="K9TLK1"/>
<keyword evidence="1" id="KW-0812">Transmembrane</keyword>
<feature type="transmembrane region" description="Helical" evidence="1">
    <location>
        <begin position="79"/>
        <end position="100"/>
    </location>
</feature>
<gene>
    <name evidence="2" type="ORF">Oscil6304_3713</name>
</gene>
<evidence type="ECO:0000313" key="2">
    <source>
        <dbReference type="EMBL" id="AFY83273.1"/>
    </source>
</evidence>
<keyword evidence="3" id="KW-1185">Reference proteome</keyword>
<keyword evidence="1" id="KW-0472">Membrane</keyword>
<sequence>MKTFIPIAVCSIIGGIIGVTLASPISYSLYESIPGQGYSRSCSPGDMFCNSTRSREMYSGGSYRTRSVIDREETLQQQFIYGGLGVAAGLIPSALLMAILNRKKTKLPSKEAQ</sequence>
<dbReference type="EMBL" id="CP003607">
    <property type="protein sequence ID" value="AFY83273.1"/>
    <property type="molecule type" value="Genomic_DNA"/>
</dbReference>
<dbReference type="Proteomes" id="UP000010367">
    <property type="component" value="Chromosome"/>
</dbReference>
<accession>K9TLK1</accession>
<dbReference type="HOGENOM" id="CLU_2130917_0_0_3"/>
<keyword evidence="1" id="KW-1133">Transmembrane helix</keyword>
<reference evidence="2 3" key="1">
    <citation type="submission" date="2012-06" db="EMBL/GenBank/DDBJ databases">
        <title>Finished chromosome of genome of Oscillatoria acuminata PCC 6304.</title>
        <authorList>
            <consortium name="US DOE Joint Genome Institute"/>
            <person name="Gugger M."/>
            <person name="Coursin T."/>
            <person name="Rippka R."/>
            <person name="Tandeau De Marsac N."/>
            <person name="Huntemann M."/>
            <person name="Wei C.-L."/>
            <person name="Han J."/>
            <person name="Detter J.C."/>
            <person name="Han C."/>
            <person name="Tapia R."/>
            <person name="Davenport K."/>
            <person name="Daligault H."/>
            <person name="Erkkila T."/>
            <person name="Gu W."/>
            <person name="Munk A.C.C."/>
            <person name="Teshima H."/>
            <person name="Xu Y."/>
            <person name="Chain P."/>
            <person name="Chen A."/>
            <person name="Krypides N."/>
            <person name="Mavromatis K."/>
            <person name="Markowitz V."/>
            <person name="Szeto E."/>
            <person name="Ivanova N."/>
            <person name="Mikhailova N."/>
            <person name="Ovchinnikova G."/>
            <person name="Pagani I."/>
            <person name="Pati A."/>
            <person name="Goodwin L."/>
            <person name="Peters L."/>
            <person name="Pitluck S."/>
            <person name="Woyke T."/>
            <person name="Kerfeld C."/>
        </authorList>
    </citation>
    <scope>NUCLEOTIDE SEQUENCE [LARGE SCALE GENOMIC DNA]</scope>
    <source>
        <strain evidence="2 3">PCC 6304</strain>
    </source>
</reference>
<dbReference type="InParanoid" id="K9TLK1"/>
<dbReference type="RefSeq" id="WP_015149900.1">
    <property type="nucleotide sequence ID" value="NC_019693.1"/>
</dbReference>
<dbReference type="KEGG" id="oac:Oscil6304_3713"/>
<protein>
    <submittedName>
        <fullName evidence="2">Uncharacterized protein</fullName>
    </submittedName>
</protein>
<organism evidence="2 3">
    <name type="scientific">Oscillatoria acuminata PCC 6304</name>
    <dbReference type="NCBI Taxonomy" id="56110"/>
    <lineage>
        <taxon>Bacteria</taxon>
        <taxon>Bacillati</taxon>
        <taxon>Cyanobacteriota</taxon>
        <taxon>Cyanophyceae</taxon>
        <taxon>Oscillatoriophycideae</taxon>
        <taxon>Oscillatoriales</taxon>
        <taxon>Oscillatoriaceae</taxon>
        <taxon>Oscillatoria</taxon>
    </lineage>
</organism>
<proteinExistence type="predicted"/>
<evidence type="ECO:0000313" key="3">
    <source>
        <dbReference type="Proteomes" id="UP000010367"/>
    </source>
</evidence>